<gene>
    <name evidence="1" type="ORF">SCLCIDRAFT_138065</name>
</gene>
<dbReference type="Proteomes" id="UP000053989">
    <property type="component" value="Unassembled WGS sequence"/>
</dbReference>
<accession>A0A0C2YW73</accession>
<sequence>KKYFQGAAQHLTEKFPMQCGGEKNASTCHTKWTNLREEFYAVIELKALSGFS</sequence>
<dbReference type="HOGENOM" id="CLU_3093198_0_0_1"/>
<dbReference type="AlphaFoldDB" id="A0A0C2YW73"/>
<protein>
    <recommendedName>
        <fullName evidence="3">Myb/SANT-like domain-containing protein</fullName>
    </recommendedName>
</protein>
<evidence type="ECO:0000313" key="2">
    <source>
        <dbReference type="Proteomes" id="UP000053989"/>
    </source>
</evidence>
<evidence type="ECO:0008006" key="3">
    <source>
        <dbReference type="Google" id="ProtNLM"/>
    </source>
</evidence>
<evidence type="ECO:0000313" key="1">
    <source>
        <dbReference type="EMBL" id="KIM53878.1"/>
    </source>
</evidence>
<dbReference type="OrthoDB" id="2671340at2759"/>
<dbReference type="EMBL" id="KN822168">
    <property type="protein sequence ID" value="KIM53878.1"/>
    <property type="molecule type" value="Genomic_DNA"/>
</dbReference>
<name>A0A0C2YW73_9AGAM</name>
<organism evidence="1 2">
    <name type="scientific">Scleroderma citrinum Foug A</name>
    <dbReference type="NCBI Taxonomy" id="1036808"/>
    <lineage>
        <taxon>Eukaryota</taxon>
        <taxon>Fungi</taxon>
        <taxon>Dikarya</taxon>
        <taxon>Basidiomycota</taxon>
        <taxon>Agaricomycotina</taxon>
        <taxon>Agaricomycetes</taxon>
        <taxon>Agaricomycetidae</taxon>
        <taxon>Boletales</taxon>
        <taxon>Sclerodermatineae</taxon>
        <taxon>Sclerodermataceae</taxon>
        <taxon>Scleroderma</taxon>
    </lineage>
</organism>
<keyword evidence="2" id="KW-1185">Reference proteome</keyword>
<reference evidence="1 2" key="1">
    <citation type="submission" date="2014-04" db="EMBL/GenBank/DDBJ databases">
        <authorList>
            <consortium name="DOE Joint Genome Institute"/>
            <person name="Kuo A."/>
            <person name="Kohler A."/>
            <person name="Nagy L.G."/>
            <person name="Floudas D."/>
            <person name="Copeland A."/>
            <person name="Barry K.W."/>
            <person name="Cichocki N."/>
            <person name="Veneault-Fourrey C."/>
            <person name="LaButti K."/>
            <person name="Lindquist E.A."/>
            <person name="Lipzen A."/>
            <person name="Lundell T."/>
            <person name="Morin E."/>
            <person name="Murat C."/>
            <person name="Sun H."/>
            <person name="Tunlid A."/>
            <person name="Henrissat B."/>
            <person name="Grigoriev I.V."/>
            <person name="Hibbett D.S."/>
            <person name="Martin F."/>
            <person name="Nordberg H.P."/>
            <person name="Cantor M.N."/>
            <person name="Hua S.X."/>
        </authorList>
    </citation>
    <scope>NUCLEOTIDE SEQUENCE [LARGE SCALE GENOMIC DNA]</scope>
    <source>
        <strain evidence="1 2">Foug A</strain>
    </source>
</reference>
<reference evidence="2" key="2">
    <citation type="submission" date="2015-01" db="EMBL/GenBank/DDBJ databases">
        <title>Evolutionary Origins and Diversification of the Mycorrhizal Mutualists.</title>
        <authorList>
            <consortium name="DOE Joint Genome Institute"/>
            <consortium name="Mycorrhizal Genomics Consortium"/>
            <person name="Kohler A."/>
            <person name="Kuo A."/>
            <person name="Nagy L.G."/>
            <person name="Floudas D."/>
            <person name="Copeland A."/>
            <person name="Barry K.W."/>
            <person name="Cichocki N."/>
            <person name="Veneault-Fourrey C."/>
            <person name="LaButti K."/>
            <person name="Lindquist E.A."/>
            <person name="Lipzen A."/>
            <person name="Lundell T."/>
            <person name="Morin E."/>
            <person name="Murat C."/>
            <person name="Riley R."/>
            <person name="Ohm R."/>
            <person name="Sun H."/>
            <person name="Tunlid A."/>
            <person name="Henrissat B."/>
            <person name="Grigoriev I.V."/>
            <person name="Hibbett D.S."/>
            <person name="Martin F."/>
        </authorList>
    </citation>
    <scope>NUCLEOTIDE SEQUENCE [LARGE SCALE GENOMIC DNA]</scope>
    <source>
        <strain evidence="2">Foug A</strain>
    </source>
</reference>
<feature type="non-terminal residue" evidence="1">
    <location>
        <position position="1"/>
    </location>
</feature>
<dbReference type="InParanoid" id="A0A0C2YW73"/>
<proteinExistence type="predicted"/>